<dbReference type="AlphaFoldDB" id="A0A0G9K1F2"/>
<evidence type="ECO:0000313" key="1">
    <source>
        <dbReference type="EMBL" id="KLD98052.1"/>
    </source>
</evidence>
<proteinExistence type="predicted"/>
<gene>
    <name evidence="1" type="ORF">AA20_09955</name>
</gene>
<dbReference type="Proteomes" id="UP000035514">
    <property type="component" value="Unassembled WGS sequence"/>
</dbReference>
<dbReference type="EMBL" id="JAIQ01000134">
    <property type="protein sequence ID" value="KLD98052.1"/>
    <property type="molecule type" value="Genomic_DNA"/>
</dbReference>
<comment type="caution">
    <text evidence="1">The sequence shown here is derived from an EMBL/GenBank/DDBJ whole genome shotgun (WGS) entry which is preliminary data.</text>
</comment>
<sequence>MVEFELLPTTSLLAMNKFTSFIDEFMGFLNDESQNGCEVTFGLSTNNDLLERTVKCKILFTGLV</sequence>
<name>A0A0G9K1F2_9BACT</name>
<reference evidence="1 2" key="1">
    <citation type="submission" date="2014-01" db="EMBL/GenBank/DDBJ databases">
        <title>Development of a Comparative Genomic Fingerprinting Assay for High Resolution Genotyping of Arcobacter butzleri.</title>
        <authorList>
            <person name="Webb A.L."/>
            <person name="Inglis G.D."/>
            <person name="Kruczkiewicz P."/>
            <person name="Selinger L.B."/>
            <person name="Taboada E.N."/>
        </authorList>
    </citation>
    <scope>NUCLEOTIDE SEQUENCE [LARGE SCALE GENOMIC DNA]</scope>
    <source>
        <strain evidence="1 2">L348</strain>
    </source>
</reference>
<organism evidence="1 2">
    <name type="scientific">Aliarcobacter butzleri L348</name>
    <dbReference type="NCBI Taxonomy" id="1447256"/>
    <lineage>
        <taxon>Bacteria</taxon>
        <taxon>Pseudomonadati</taxon>
        <taxon>Campylobacterota</taxon>
        <taxon>Epsilonproteobacteria</taxon>
        <taxon>Campylobacterales</taxon>
        <taxon>Arcobacteraceae</taxon>
        <taxon>Aliarcobacter</taxon>
    </lineage>
</organism>
<accession>A0A0G9K1F2</accession>
<protein>
    <submittedName>
        <fullName evidence="1">Uncharacterized protein</fullName>
    </submittedName>
</protein>
<dbReference type="PATRIC" id="fig|1447256.3.peg.1945"/>
<evidence type="ECO:0000313" key="2">
    <source>
        <dbReference type="Proteomes" id="UP000035514"/>
    </source>
</evidence>
<dbReference type="RefSeq" id="WP_046997138.1">
    <property type="nucleotide sequence ID" value="NZ_JAIQ01000134.1"/>
</dbReference>